<feature type="region of interest" description="Disordered" evidence="1">
    <location>
        <begin position="218"/>
        <end position="242"/>
    </location>
</feature>
<evidence type="ECO:0000313" key="2">
    <source>
        <dbReference type="EMBL" id="GFR75491.1"/>
    </source>
</evidence>
<dbReference type="Proteomes" id="UP000762676">
    <property type="component" value="Unassembled WGS sequence"/>
</dbReference>
<gene>
    <name evidence="2" type="ORF">ElyMa_000456300</name>
</gene>
<proteinExistence type="predicted"/>
<evidence type="ECO:0000313" key="3">
    <source>
        <dbReference type="Proteomes" id="UP000762676"/>
    </source>
</evidence>
<dbReference type="AlphaFoldDB" id="A0AAV4FRL3"/>
<feature type="compositionally biased region" description="Basic and acidic residues" evidence="1">
    <location>
        <begin position="222"/>
        <end position="234"/>
    </location>
</feature>
<reference evidence="2 3" key="1">
    <citation type="journal article" date="2021" name="Elife">
        <title>Chloroplast acquisition without the gene transfer in kleptoplastic sea slugs, Plakobranchus ocellatus.</title>
        <authorList>
            <person name="Maeda T."/>
            <person name="Takahashi S."/>
            <person name="Yoshida T."/>
            <person name="Shimamura S."/>
            <person name="Takaki Y."/>
            <person name="Nagai Y."/>
            <person name="Toyoda A."/>
            <person name="Suzuki Y."/>
            <person name="Arimoto A."/>
            <person name="Ishii H."/>
            <person name="Satoh N."/>
            <person name="Nishiyama T."/>
            <person name="Hasebe M."/>
            <person name="Maruyama T."/>
            <person name="Minagawa J."/>
            <person name="Obokata J."/>
            <person name="Shigenobu S."/>
        </authorList>
    </citation>
    <scope>NUCLEOTIDE SEQUENCE [LARGE SCALE GENOMIC DNA]</scope>
</reference>
<dbReference type="GO" id="GO:0071013">
    <property type="term" value="C:catalytic step 2 spliceosome"/>
    <property type="evidence" value="ECO:0007669"/>
    <property type="project" value="InterPro"/>
</dbReference>
<dbReference type="PANTHER" id="PTHR43979:SF1">
    <property type="entry name" value="PRE-MRNA-PROCESSING FACTOR 17"/>
    <property type="match status" value="1"/>
</dbReference>
<name>A0AAV4FRL3_9GAST</name>
<protein>
    <submittedName>
        <fullName evidence="2">Pre-mRNA-processing factor 17-like</fullName>
    </submittedName>
</protein>
<dbReference type="GO" id="GO:0003729">
    <property type="term" value="F:mRNA binding"/>
    <property type="evidence" value="ECO:0007669"/>
    <property type="project" value="TreeGrafter"/>
</dbReference>
<sequence>MAALLSLQNYSDSNESDSDADCEKDGFNAHLKPLDKPRISTSSMALVAAPDVVSNEDTSGLRHIDPKTKELKYNPKHDELFAPTIGPINPFKTQQAQAVRNTLSGYAEPAHFSRFQFDNQRQTFSSYGFALDPTADGSGATEKYIGDETALDEAKGKTVFEKNNAMEKAKKRKREKNRDASDIDGYLGPWAKYKDEETISKPSEEEQKELDEILAKRAKAGKQVEEKTVEEKSTLHSKSSCI</sequence>
<comment type="caution">
    <text evidence="2">The sequence shown here is derived from an EMBL/GenBank/DDBJ whole genome shotgun (WGS) entry which is preliminary data.</text>
</comment>
<organism evidence="2 3">
    <name type="scientific">Elysia marginata</name>
    <dbReference type="NCBI Taxonomy" id="1093978"/>
    <lineage>
        <taxon>Eukaryota</taxon>
        <taxon>Metazoa</taxon>
        <taxon>Spiralia</taxon>
        <taxon>Lophotrochozoa</taxon>
        <taxon>Mollusca</taxon>
        <taxon>Gastropoda</taxon>
        <taxon>Heterobranchia</taxon>
        <taxon>Euthyneura</taxon>
        <taxon>Panpulmonata</taxon>
        <taxon>Sacoglossa</taxon>
        <taxon>Placobranchoidea</taxon>
        <taxon>Plakobranchidae</taxon>
        <taxon>Elysia</taxon>
    </lineage>
</organism>
<evidence type="ECO:0000256" key="1">
    <source>
        <dbReference type="SAM" id="MobiDB-lite"/>
    </source>
</evidence>
<accession>A0AAV4FRL3</accession>
<keyword evidence="3" id="KW-1185">Reference proteome</keyword>
<dbReference type="InterPro" id="IPR032847">
    <property type="entry name" value="PRPF17"/>
</dbReference>
<dbReference type="PANTHER" id="PTHR43979">
    <property type="entry name" value="PRE-MRNA-PROCESSING FACTOR 17"/>
    <property type="match status" value="1"/>
</dbReference>
<dbReference type="GO" id="GO:0000398">
    <property type="term" value="P:mRNA splicing, via spliceosome"/>
    <property type="evidence" value="ECO:0007669"/>
    <property type="project" value="InterPro"/>
</dbReference>
<dbReference type="EMBL" id="BMAT01000902">
    <property type="protein sequence ID" value="GFR75491.1"/>
    <property type="molecule type" value="Genomic_DNA"/>
</dbReference>
<feature type="region of interest" description="Disordered" evidence="1">
    <location>
        <begin position="1"/>
        <end position="34"/>
    </location>
</feature>
<feature type="region of interest" description="Disordered" evidence="1">
    <location>
        <begin position="162"/>
        <end position="188"/>
    </location>
</feature>
<feature type="compositionally biased region" description="Polar residues" evidence="1">
    <location>
        <begin position="1"/>
        <end position="13"/>
    </location>
</feature>
<feature type="compositionally biased region" description="Basic and acidic residues" evidence="1">
    <location>
        <begin position="21"/>
        <end position="34"/>
    </location>
</feature>